<name>A0A0X1KU27_9THEM</name>
<keyword evidence="2" id="KW-1185">Reference proteome</keyword>
<dbReference type="Proteomes" id="UP000077469">
    <property type="component" value="Chromosome"/>
</dbReference>
<proteinExistence type="predicted"/>
<dbReference type="AlphaFoldDB" id="A0A0X1KU27"/>
<accession>A0A0X1KU27</accession>
<evidence type="ECO:0000313" key="1">
    <source>
        <dbReference type="EMBL" id="AJC74837.1"/>
    </source>
</evidence>
<dbReference type="EMBL" id="CP007141">
    <property type="protein sequence ID" value="AJC74837.1"/>
    <property type="molecule type" value="Genomic_DNA"/>
</dbReference>
<reference evidence="1 2" key="1">
    <citation type="submission" date="2014-01" db="EMBL/GenBank/DDBJ databases">
        <title>Genome sequencing of Thermotog hypogea.</title>
        <authorList>
            <person name="Zhang X."/>
            <person name="Alvare G."/>
            <person name="Fristensky B."/>
            <person name="Chen L."/>
            <person name="Suen T."/>
            <person name="Chen Q."/>
            <person name="Ma K."/>
        </authorList>
    </citation>
    <scope>NUCLEOTIDE SEQUENCE [LARGE SCALE GENOMIC DNA]</scope>
    <source>
        <strain evidence="1 2">DSM 11164</strain>
    </source>
</reference>
<dbReference type="PaxDb" id="1123384-AJ81_07610"/>
<evidence type="ECO:0000313" key="2">
    <source>
        <dbReference type="Proteomes" id="UP000077469"/>
    </source>
</evidence>
<organism evidence="1 2">
    <name type="scientific">Pseudothermotoga hypogea DSM 11164 = NBRC 106472</name>
    <dbReference type="NCBI Taxonomy" id="1123384"/>
    <lineage>
        <taxon>Bacteria</taxon>
        <taxon>Thermotogati</taxon>
        <taxon>Thermotogota</taxon>
        <taxon>Thermotogae</taxon>
        <taxon>Thermotogales</taxon>
        <taxon>Thermotogaceae</taxon>
        <taxon>Pseudothermotoga</taxon>
    </lineage>
</organism>
<sequence>MPNIRECAYRSEHTPIEFGVIFHEIKLASSSFSCHIIMRISPSRKVKRLDSRFL</sequence>
<gene>
    <name evidence="1" type="ORF">AJ81_07610</name>
</gene>
<protein>
    <submittedName>
        <fullName evidence="1">Uncharacterized protein</fullName>
    </submittedName>
</protein>
<dbReference type="PATRIC" id="fig|1123384.7.peg.1527"/>
<dbReference type="KEGG" id="phy:AJ81_07610"/>
<dbReference type="STRING" id="1123384.AJ81_07610"/>